<protein>
    <submittedName>
        <fullName evidence="1">Uncharacterized protein</fullName>
    </submittedName>
</protein>
<proteinExistence type="predicted"/>
<dbReference type="EMBL" id="LR798231">
    <property type="protein sequence ID" value="CAB5209210.1"/>
    <property type="molecule type" value="Genomic_DNA"/>
</dbReference>
<organism evidence="1">
    <name type="scientific">uncultured Caudovirales phage</name>
    <dbReference type="NCBI Taxonomy" id="2100421"/>
    <lineage>
        <taxon>Viruses</taxon>
        <taxon>Duplodnaviria</taxon>
        <taxon>Heunggongvirae</taxon>
        <taxon>Uroviricota</taxon>
        <taxon>Caudoviricetes</taxon>
        <taxon>Peduoviridae</taxon>
        <taxon>Maltschvirus</taxon>
        <taxon>Maltschvirus maltsch</taxon>
    </lineage>
</organism>
<dbReference type="EMBL" id="LR796187">
    <property type="protein sequence ID" value="CAB4125880.1"/>
    <property type="molecule type" value="Genomic_DNA"/>
</dbReference>
<reference evidence="1" key="1">
    <citation type="submission" date="2020-04" db="EMBL/GenBank/DDBJ databases">
        <authorList>
            <person name="Chiriac C."/>
            <person name="Salcher M."/>
            <person name="Ghai R."/>
            <person name="Kavagutti S V."/>
        </authorList>
    </citation>
    <scope>NUCLEOTIDE SEQUENCE</scope>
</reference>
<accession>A0A6J5L0H6</accession>
<evidence type="ECO:0000313" key="1">
    <source>
        <dbReference type="EMBL" id="CAB4125880.1"/>
    </source>
</evidence>
<gene>
    <name evidence="2" type="ORF">UFOVP181_358</name>
    <name evidence="1" type="ORF">UFOVP57_281</name>
</gene>
<evidence type="ECO:0000313" key="2">
    <source>
        <dbReference type="EMBL" id="CAB5209210.1"/>
    </source>
</evidence>
<name>A0A6J5L0H6_9CAUD</name>
<sequence>MTYYIGNEVSLNDILGTGNPRFFYALRRTDDGQLYFAKIDQLKDTDTMTVNVAGPNEQNFEDFEYGVDYFDGRLAEDHSRPFQNLYYDQYRWDGKNMYYYINNAGELVVRINQKYIYPVTFIGSITGTTLTVESILSGIVEIGMLLSAPELTTDTTILSQLTGVANRTGTYSISHNYGSTPPLPTSVTIIGTAS</sequence>